<keyword evidence="4" id="KW-1185">Reference proteome</keyword>
<keyword evidence="2" id="KW-0472">Membrane</keyword>
<organism evidence="3 4">
    <name type="scientific">Psilocybe cyanescens</name>
    <dbReference type="NCBI Taxonomy" id="93625"/>
    <lineage>
        <taxon>Eukaryota</taxon>
        <taxon>Fungi</taxon>
        <taxon>Dikarya</taxon>
        <taxon>Basidiomycota</taxon>
        <taxon>Agaricomycotina</taxon>
        <taxon>Agaricomycetes</taxon>
        <taxon>Agaricomycetidae</taxon>
        <taxon>Agaricales</taxon>
        <taxon>Agaricineae</taxon>
        <taxon>Strophariaceae</taxon>
        <taxon>Psilocybe</taxon>
    </lineage>
</organism>
<name>A0A409X7J9_PSICY</name>
<feature type="transmembrane region" description="Helical" evidence="2">
    <location>
        <begin position="293"/>
        <end position="311"/>
    </location>
</feature>
<evidence type="ECO:0000313" key="3">
    <source>
        <dbReference type="EMBL" id="PPQ86697.1"/>
    </source>
</evidence>
<dbReference type="EMBL" id="NHYD01002448">
    <property type="protein sequence ID" value="PPQ86697.1"/>
    <property type="molecule type" value="Genomic_DNA"/>
</dbReference>
<sequence>MVTVAVVYIVTRLLLRERAQRQHGSIALPNDEESGSTVADILILHTNIGFFIFFFFHTSIPVILLQLYILSRNVRHSEQTPKEHGAIAGFTFELTIIWTWTRFMIAGGYQHESRSEWLIVLRTAELALLIYMSVRYALSLSKVKNHHREFDDSEAPGSIAERNIPTLTEGDAAYLENTILNPSEKAYYHPSSFLLALVVVLSGVCVYIEVPKEAFVGIPMTVLTYIPTIVIYTIFMIQSIRQIPNTDPLKRSIRTTELSIHLAIIWIFTQVFYLMGWSSSVYGGREKTIMNPYIRWPAVAVVVYIAGRLVADGNGKEKVEERLESEITSPIDGPDLNVTAEERGA</sequence>
<evidence type="ECO:0000256" key="1">
    <source>
        <dbReference type="SAM" id="MobiDB-lite"/>
    </source>
</evidence>
<feature type="transmembrane region" description="Helical" evidence="2">
    <location>
        <begin position="43"/>
        <end position="65"/>
    </location>
</feature>
<reference evidence="3 4" key="1">
    <citation type="journal article" date="2018" name="Evol. Lett.">
        <title>Horizontal gene cluster transfer increased hallucinogenic mushroom diversity.</title>
        <authorList>
            <person name="Reynolds H.T."/>
            <person name="Vijayakumar V."/>
            <person name="Gluck-Thaler E."/>
            <person name="Korotkin H.B."/>
            <person name="Matheny P.B."/>
            <person name="Slot J.C."/>
        </authorList>
    </citation>
    <scope>NUCLEOTIDE SEQUENCE [LARGE SCALE GENOMIC DNA]</scope>
    <source>
        <strain evidence="3 4">2631</strain>
    </source>
</reference>
<feature type="transmembrane region" description="Helical" evidence="2">
    <location>
        <begin position="193"/>
        <end position="210"/>
    </location>
</feature>
<feature type="transmembrane region" description="Helical" evidence="2">
    <location>
        <begin position="117"/>
        <end position="138"/>
    </location>
</feature>
<proteinExistence type="predicted"/>
<feature type="transmembrane region" description="Helical" evidence="2">
    <location>
        <begin position="86"/>
        <end position="105"/>
    </location>
</feature>
<feature type="transmembrane region" description="Helical" evidence="2">
    <location>
        <begin position="258"/>
        <end position="278"/>
    </location>
</feature>
<feature type="transmembrane region" description="Helical" evidence="2">
    <location>
        <begin position="216"/>
        <end position="237"/>
    </location>
</feature>
<dbReference type="InParanoid" id="A0A409X7J9"/>
<feature type="region of interest" description="Disordered" evidence="1">
    <location>
        <begin position="322"/>
        <end position="345"/>
    </location>
</feature>
<keyword evidence="2" id="KW-0812">Transmembrane</keyword>
<accession>A0A409X7J9</accession>
<dbReference type="OrthoDB" id="10642138at2759"/>
<keyword evidence="2" id="KW-1133">Transmembrane helix</keyword>
<gene>
    <name evidence="3" type="ORF">CVT25_006772</name>
</gene>
<dbReference type="AlphaFoldDB" id="A0A409X7J9"/>
<protein>
    <submittedName>
        <fullName evidence="3">Uncharacterized protein</fullName>
    </submittedName>
</protein>
<dbReference type="Proteomes" id="UP000283269">
    <property type="component" value="Unassembled WGS sequence"/>
</dbReference>
<evidence type="ECO:0000256" key="2">
    <source>
        <dbReference type="SAM" id="Phobius"/>
    </source>
</evidence>
<evidence type="ECO:0000313" key="4">
    <source>
        <dbReference type="Proteomes" id="UP000283269"/>
    </source>
</evidence>
<comment type="caution">
    <text evidence="3">The sequence shown here is derived from an EMBL/GenBank/DDBJ whole genome shotgun (WGS) entry which is preliminary data.</text>
</comment>